<dbReference type="RefSeq" id="WP_386716631.1">
    <property type="nucleotide sequence ID" value="NZ_JBHRSZ010000002.1"/>
</dbReference>
<dbReference type="SUPFAM" id="SSF50998">
    <property type="entry name" value="Quinoprotein alcohol dehydrogenase-like"/>
    <property type="match status" value="1"/>
</dbReference>
<dbReference type="Pfam" id="PF13360">
    <property type="entry name" value="PQQ_2"/>
    <property type="match status" value="1"/>
</dbReference>
<feature type="signal peptide" evidence="5">
    <location>
        <begin position="1"/>
        <end position="23"/>
    </location>
</feature>
<keyword evidence="4" id="KW-0449">Lipoprotein</keyword>
<dbReference type="InterPro" id="IPR011047">
    <property type="entry name" value="Quinoprotein_ADH-like_sf"/>
</dbReference>
<dbReference type="InterPro" id="IPR018391">
    <property type="entry name" value="PQQ_b-propeller_rpt"/>
</dbReference>
<protein>
    <recommendedName>
        <fullName evidence="4">Outer membrane protein assembly factor BamB</fullName>
    </recommendedName>
</protein>
<dbReference type="EMBL" id="JBHRSZ010000002">
    <property type="protein sequence ID" value="MFC3150224.1"/>
    <property type="molecule type" value="Genomic_DNA"/>
</dbReference>
<evidence type="ECO:0000256" key="2">
    <source>
        <dbReference type="ARBA" id="ARBA00023136"/>
    </source>
</evidence>
<comment type="similarity">
    <text evidence="4">Belongs to the BamB family.</text>
</comment>
<comment type="subunit">
    <text evidence="4">Part of the Bam complex.</text>
</comment>
<dbReference type="InterPro" id="IPR017687">
    <property type="entry name" value="BamB"/>
</dbReference>
<evidence type="ECO:0000313" key="8">
    <source>
        <dbReference type="Proteomes" id="UP001595476"/>
    </source>
</evidence>
<name>A0ABV7H8I4_9GAMM</name>
<comment type="function">
    <text evidence="4">Part of the outer membrane protein assembly complex, which is involved in assembly and insertion of beta-barrel proteins into the outer membrane.</text>
</comment>
<evidence type="ECO:0000256" key="1">
    <source>
        <dbReference type="ARBA" id="ARBA00022729"/>
    </source>
</evidence>
<organism evidence="7 8">
    <name type="scientific">Litoribrevibacter euphylliae</name>
    <dbReference type="NCBI Taxonomy" id="1834034"/>
    <lineage>
        <taxon>Bacteria</taxon>
        <taxon>Pseudomonadati</taxon>
        <taxon>Pseudomonadota</taxon>
        <taxon>Gammaproteobacteria</taxon>
        <taxon>Oceanospirillales</taxon>
        <taxon>Oceanospirillaceae</taxon>
        <taxon>Litoribrevibacter</taxon>
    </lineage>
</organism>
<dbReference type="InterPro" id="IPR015943">
    <property type="entry name" value="WD40/YVTN_repeat-like_dom_sf"/>
</dbReference>
<feature type="domain" description="Pyrrolo-quinoline quinone repeat" evidence="6">
    <location>
        <begin position="78"/>
        <end position="309"/>
    </location>
</feature>
<evidence type="ECO:0000259" key="6">
    <source>
        <dbReference type="Pfam" id="PF13360"/>
    </source>
</evidence>
<dbReference type="HAMAP" id="MF_00923">
    <property type="entry name" value="OM_assembly_BamB"/>
    <property type="match status" value="1"/>
</dbReference>
<dbReference type="PANTHER" id="PTHR34512">
    <property type="entry name" value="CELL SURFACE PROTEIN"/>
    <property type="match status" value="1"/>
</dbReference>
<proteinExistence type="inferred from homology"/>
<feature type="chain" id="PRO_5045534053" description="Outer membrane protein assembly factor BamB" evidence="5">
    <location>
        <begin position="24"/>
        <end position="386"/>
    </location>
</feature>
<evidence type="ECO:0000256" key="3">
    <source>
        <dbReference type="ARBA" id="ARBA00023237"/>
    </source>
</evidence>
<keyword evidence="8" id="KW-1185">Reference proteome</keyword>
<dbReference type="InterPro" id="IPR002372">
    <property type="entry name" value="PQQ_rpt_dom"/>
</dbReference>
<comment type="subcellular location">
    <subcellularLocation>
        <location evidence="4">Cell outer membrane</location>
        <topology evidence="4">Lipid-anchor</topology>
    </subcellularLocation>
</comment>
<keyword evidence="1 4" id="KW-0732">Signal</keyword>
<dbReference type="Gene3D" id="2.130.10.10">
    <property type="entry name" value="YVTN repeat-like/Quinoprotein amine dehydrogenase"/>
    <property type="match status" value="1"/>
</dbReference>
<accession>A0ABV7H8I4</accession>
<sequence length="386" mass="42026">MLSLFKRLTLLAAVVATVGCSSSDENEATQPAELVDFAPVISVDEVWNRWAGDGAGTESWLRLKPAVDGDAIYVCDADGDCYAYNRHSGDRLWSVSFDLDVSGGVGAGSGFVAFGTLDGFLVVLNGQDGSEVFREQLTSEVLSSPAIQDDLLVVQSQNGHVFGFDLKMKERKWHYDATLPLLSLRGTADPIINDKVTYAAFANGKVVALDNESGVSLWEKRISIPSGKSDLEKLADVDGTPILDQDTMYAVGFNGFVRAIDLYSGRVRWQKEFSSWVGPAFGFGQVYLSLDNGELVALDDRSSSVNWKQDSLLNRRLTRPVTLGNYVVVGDFEGYLHFVSQLSGTFAERIRIDSDGLLSPPIVVGDTLYIYSSDGTLAAVQIREES</sequence>
<keyword evidence="3 4" id="KW-0998">Cell outer membrane</keyword>
<dbReference type="PANTHER" id="PTHR34512:SF30">
    <property type="entry name" value="OUTER MEMBRANE PROTEIN ASSEMBLY FACTOR BAMB"/>
    <property type="match status" value="1"/>
</dbReference>
<keyword evidence="2 4" id="KW-0472">Membrane</keyword>
<gene>
    <name evidence="4 7" type="primary">bamB</name>
    <name evidence="7" type="ORF">ACFOEK_04230</name>
</gene>
<reference evidence="8" key="1">
    <citation type="journal article" date="2019" name="Int. J. Syst. Evol. Microbiol.">
        <title>The Global Catalogue of Microorganisms (GCM) 10K type strain sequencing project: providing services to taxonomists for standard genome sequencing and annotation.</title>
        <authorList>
            <consortium name="The Broad Institute Genomics Platform"/>
            <consortium name="The Broad Institute Genome Sequencing Center for Infectious Disease"/>
            <person name="Wu L."/>
            <person name="Ma J."/>
        </authorList>
    </citation>
    <scope>NUCLEOTIDE SEQUENCE [LARGE SCALE GENOMIC DNA]</scope>
    <source>
        <strain evidence="8">KCTC 52438</strain>
    </source>
</reference>
<dbReference type="PROSITE" id="PS51257">
    <property type="entry name" value="PROKAR_LIPOPROTEIN"/>
    <property type="match status" value="1"/>
</dbReference>
<evidence type="ECO:0000256" key="4">
    <source>
        <dbReference type="HAMAP-Rule" id="MF_00923"/>
    </source>
</evidence>
<evidence type="ECO:0000313" key="7">
    <source>
        <dbReference type="EMBL" id="MFC3150224.1"/>
    </source>
</evidence>
<comment type="caution">
    <text evidence="7">The sequence shown here is derived from an EMBL/GenBank/DDBJ whole genome shotgun (WGS) entry which is preliminary data.</text>
</comment>
<keyword evidence="4" id="KW-0564">Palmitate</keyword>
<evidence type="ECO:0000256" key="5">
    <source>
        <dbReference type="SAM" id="SignalP"/>
    </source>
</evidence>
<dbReference type="NCBIfam" id="TIGR03300">
    <property type="entry name" value="assembly_YfgL"/>
    <property type="match status" value="1"/>
</dbReference>
<dbReference type="Proteomes" id="UP001595476">
    <property type="component" value="Unassembled WGS sequence"/>
</dbReference>
<dbReference type="SMART" id="SM00564">
    <property type="entry name" value="PQQ"/>
    <property type="match status" value="7"/>
</dbReference>